<dbReference type="GO" id="GO:0008654">
    <property type="term" value="P:phospholipid biosynthetic process"/>
    <property type="evidence" value="ECO:0007669"/>
    <property type="project" value="InterPro"/>
</dbReference>
<dbReference type="GO" id="GO:0016780">
    <property type="term" value="F:phosphotransferase activity, for other substituted phosphate groups"/>
    <property type="evidence" value="ECO:0007669"/>
    <property type="project" value="InterPro"/>
</dbReference>
<reference evidence="4 5" key="1">
    <citation type="submission" date="2013-03" db="EMBL/GenBank/DDBJ databases">
        <title>Salinisphaera hydrothermalis C41B8 Genome Sequencing.</title>
        <authorList>
            <person name="Li C."/>
            <person name="Lai Q."/>
            <person name="Shao Z."/>
        </authorList>
    </citation>
    <scope>NUCLEOTIDE SEQUENCE [LARGE SCALE GENOMIC DNA]</scope>
    <source>
        <strain evidence="4 5">C41B8</strain>
    </source>
</reference>
<dbReference type="Pfam" id="PF01066">
    <property type="entry name" value="CDP-OH_P_transf"/>
    <property type="match status" value="1"/>
</dbReference>
<dbReference type="eggNOG" id="COG0558">
    <property type="taxonomic scope" value="Bacteria"/>
</dbReference>
<dbReference type="RefSeq" id="WP_051883444.1">
    <property type="nucleotide sequence ID" value="NZ_APNK01000017.1"/>
</dbReference>
<feature type="transmembrane region" description="Helical" evidence="3">
    <location>
        <begin position="126"/>
        <end position="148"/>
    </location>
</feature>
<dbReference type="InterPro" id="IPR048254">
    <property type="entry name" value="CDP_ALCOHOL_P_TRANSF_CS"/>
</dbReference>
<sequence>MPEPIDSARKDQGADSSRPLDARLARRLVRPLDGTAARPNHLTTVRLVLGLVSAWCLAHGSLVEANIGAFVFALSNFVDHTDGELARMSGASSRFGHLYDLACDAIIHTLLFAALGYGLIHGPLGAWAPLMGLVAGASVAFIFWLHMVMEDELGKAGAKLPSAGLFEIEDVLYLFPLVTIFDIREAFLVLSFIGAPAFAIWLGWYFRVLRTRSTRG</sequence>
<keyword evidence="5" id="KW-1185">Reference proteome</keyword>
<evidence type="ECO:0000256" key="3">
    <source>
        <dbReference type="SAM" id="Phobius"/>
    </source>
</evidence>
<evidence type="ECO:0000256" key="2">
    <source>
        <dbReference type="RuleBase" id="RU003750"/>
    </source>
</evidence>
<evidence type="ECO:0000313" key="5">
    <source>
        <dbReference type="Proteomes" id="UP000028302"/>
    </source>
</evidence>
<comment type="caution">
    <text evidence="4">The sequence shown here is derived from an EMBL/GenBank/DDBJ whole genome shotgun (WGS) entry which is preliminary data.</text>
</comment>
<dbReference type="EMBL" id="APNK01000017">
    <property type="protein sequence ID" value="KEZ77100.1"/>
    <property type="molecule type" value="Genomic_DNA"/>
</dbReference>
<accession>A0A084IK66</accession>
<keyword evidence="3" id="KW-0472">Membrane</keyword>
<protein>
    <recommendedName>
        <fullName evidence="6">CDP-alcohol phosphatidyltransferase</fullName>
    </recommendedName>
</protein>
<dbReference type="AlphaFoldDB" id="A0A084IK66"/>
<dbReference type="InterPro" id="IPR043130">
    <property type="entry name" value="CDP-OH_PTrfase_TM_dom"/>
</dbReference>
<feature type="transmembrane region" description="Helical" evidence="3">
    <location>
        <begin position="98"/>
        <end position="120"/>
    </location>
</feature>
<feature type="transmembrane region" description="Helical" evidence="3">
    <location>
        <begin position="187"/>
        <end position="206"/>
    </location>
</feature>
<dbReference type="OrthoDB" id="7059733at2"/>
<keyword evidence="3" id="KW-0812">Transmembrane</keyword>
<evidence type="ECO:0008006" key="6">
    <source>
        <dbReference type="Google" id="ProtNLM"/>
    </source>
</evidence>
<name>A0A084IK66_SALHC</name>
<dbReference type="Gene3D" id="1.20.120.1760">
    <property type="match status" value="1"/>
</dbReference>
<evidence type="ECO:0000313" key="4">
    <source>
        <dbReference type="EMBL" id="KEZ77100.1"/>
    </source>
</evidence>
<proteinExistence type="inferred from homology"/>
<comment type="similarity">
    <text evidence="2">Belongs to the CDP-alcohol phosphatidyltransferase class-I family.</text>
</comment>
<dbReference type="InterPro" id="IPR000462">
    <property type="entry name" value="CDP-OH_P_trans"/>
</dbReference>
<dbReference type="GO" id="GO:0016020">
    <property type="term" value="C:membrane"/>
    <property type="evidence" value="ECO:0007669"/>
    <property type="project" value="InterPro"/>
</dbReference>
<keyword evidence="1 2" id="KW-0808">Transferase</keyword>
<dbReference type="PROSITE" id="PS00379">
    <property type="entry name" value="CDP_ALCOHOL_P_TRANSF"/>
    <property type="match status" value="1"/>
</dbReference>
<dbReference type="PATRIC" id="fig|1304275.5.peg.2372"/>
<gene>
    <name evidence="4" type="ORF">C41B8_11638</name>
</gene>
<dbReference type="STRING" id="1304275.C41B8_11638"/>
<organism evidence="4 5">
    <name type="scientific">Salinisphaera hydrothermalis (strain C41B8)</name>
    <dbReference type="NCBI Taxonomy" id="1304275"/>
    <lineage>
        <taxon>Bacteria</taxon>
        <taxon>Pseudomonadati</taxon>
        <taxon>Pseudomonadota</taxon>
        <taxon>Gammaproteobacteria</taxon>
        <taxon>Salinisphaerales</taxon>
        <taxon>Salinisphaeraceae</taxon>
        <taxon>Salinisphaera</taxon>
    </lineage>
</organism>
<dbReference type="Proteomes" id="UP000028302">
    <property type="component" value="Unassembled WGS sequence"/>
</dbReference>
<evidence type="ECO:0000256" key="1">
    <source>
        <dbReference type="ARBA" id="ARBA00022679"/>
    </source>
</evidence>
<keyword evidence="3" id="KW-1133">Transmembrane helix</keyword>